<dbReference type="InterPro" id="IPR047641">
    <property type="entry name" value="ABC_transpr_MalK/UgpC-like"/>
</dbReference>
<evidence type="ECO:0000313" key="16">
    <source>
        <dbReference type="EMBL" id="AZF81915.1"/>
    </source>
</evidence>
<dbReference type="GeneID" id="1454195"/>
<evidence type="ECO:0000313" key="17">
    <source>
        <dbReference type="EMBL" id="AZF84488.1"/>
    </source>
</evidence>
<dbReference type="EMBL" id="CP050869">
    <property type="protein sequence ID" value="QPG48719.1"/>
    <property type="molecule type" value="Genomic_DNA"/>
</dbReference>
<dbReference type="Proteomes" id="UP000269431">
    <property type="component" value="Chromosome"/>
</dbReference>
<dbReference type="KEGG" id="ssoa:SULA_2165"/>
<evidence type="ECO:0000259" key="7">
    <source>
        <dbReference type="PROSITE" id="PS50893"/>
    </source>
</evidence>
<dbReference type="OrthoDB" id="18368at2157"/>
<dbReference type="InterPro" id="IPR012340">
    <property type="entry name" value="NA-bd_OB-fold"/>
</dbReference>
<keyword evidence="4 9" id="KW-0067">ATP-binding</keyword>
<evidence type="ECO:0000313" key="8">
    <source>
        <dbReference type="EMBL" id="AKA74357.1"/>
    </source>
</evidence>
<name>A0A0E3MGC4_SACSO</name>
<dbReference type="PATRIC" id="fig|2287.6.peg.2223"/>
<protein>
    <submittedName>
        <fullName evidence="9 19">ABC transporter</fullName>
    </submittedName>
</protein>
<evidence type="ECO:0000256" key="2">
    <source>
        <dbReference type="ARBA" id="ARBA00022475"/>
    </source>
</evidence>
<dbReference type="Proteomes" id="UP000033106">
    <property type="component" value="Chromosome"/>
</dbReference>
<dbReference type="SUPFAM" id="SSF50331">
    <property type="entry name" value="MOP-like"/>
    <property type="match status" value="1"/>
</dbReference>
<dbReference type="Pfam" id="PF17912">
    <property type="entry name" value="OB_MalK"/>
    <property type="match status" value="1"/>
</dbReference>
<dbReference type="Proteomes" id="UP000273443">
    <property type="component" value="Chromosome"/>
</dbReference>
<dbReference type="EMBL" id="CP033237">
    <property type="protein sequence ID" value="AZF74080.1"/>
    <property type="molecule type" value="Genomic_DNA"/>
</dbReference>
<dbReference type="GO" id="GO:0055052">
    <property type="term" value="C:ATP-binding cassette (ABC) transporter complex, substrate-binding subunit-containing"/>
    <property type="evidence" value="ECO:0007669"/>
    <property type="project" value="TreeGrafter"/>
</dbReference>
<dbReference type="EMBL" id="CP011057">
    <property type="protein sequence ID" value="AKA79745.1"/>
    <property type="molecule type" value="Genomic_DNA"/>
</dbReference>
<evidence type="ECO:0000313" key="9">
    <source>
        <dbReference type="EMBL" id="AKA77053.1"/>
    </source>
</evidence>
<evidence type="ECO:0000313" key="26">
    <source>
        <dbReference type="Proteomes" id="UP000273194"/>
    </source>
</evidence>
<dbReference type="Proteomes" id="UP000282269">
    <property type="component" value="Chromosome"/>
</dbReference>
<dbReference type="Gene3D" id="3.40.50.300">
    <property type="entry name" value="P-loop containing nucleotide triphosphate hydrolases"/>
    <property type="match status" value="1"/>
</dbReference>
<dbReference type="KEGG" id="ssof:SULC_2164"/>
<evidence type="ECO:0000313" key="10">
    <source>
        <dbReference type="EMBL" id="AKA79745.1"/>
    </source>
</evidence>
<evidence type="ECO:0000256" key="5">
    <source>
        <dbReference type="ARBA" id="ARBA00022967"/>
    </source>
</evidence>
<dbReference type="PANTHER" id="PTHR43875:SF15">
    <property type="entry name" value="TREHALOSE IMPORT ATP-BINDING PROTEIN SUGC"/>
    <property type="match status" value="1"/>
</dbReference>
<dbReference type="InterPro" id="IPR003593">
    <property type="entry name" value="AAA+_ATPase"/>
</dbReference>
<proteinExistence type="predicted"/>
<dbReference type="InterPro" id="IPR008995">
    <property type="entry name" value="Mo/tungstate-bd_C_term_dom"/>
</dbReference>
<dbReference type="KEGG" id="ssol:SULB_2166"/>
<reference evidence="20 21" key="1">
    <citation type="journal article" date="2015" name="Genome Announc.">
        <title>Complete Genome Sequence of Sulfolobus solfataricus Strain 98/2 and Evolved Derivatives.</title>
        <authorList>
            <person name="McCarthy S."/>
            <person name="Gradnigo J."/>
            <person name="Johnson T."/>
            <person name="Payne S."/>
            <person name="Lipzen A."/>
            <person name="Martin J."/>
            <person name="Schackwitz W."/>
            <person name="Moriyama E."/>
            <person name="Blum P."/>
        </authorList>
    </citation>
    <scope>NUCLEOTIDE SEQUENCE [LARGE SCALE GENOMIC DNA]</scope>
    <source>
        <strain evidence="20">98/2 SULC</strain>
        <strain evidence="8">SARC-B</strain>
        <strain evidence="9">SARC-C</strain>
        <strain evidence="10 22">SULA</strain>
        <strain evidence="21">SULB</strain>
    </source>
</reference>
<dbReference type="Proteomes" id="UP000278715">
    <property type="component" value="Chromosome"/>
</dbReference>
<dbReference type="GO" id="GO:0022857">
    <property type="term" value="F:transmembrane transporter activity"/>
    <property type="evidence" value="ECO:0007669"/>
    <property type="project" value="UniProtKB-ARBA"/>
</dbReference>
<keyword evidence="3" id="KW-0547">Nucleotide-binding</keyword>
<organism evidence="9 20">
    <name type="scientific">Saccharolobus solfataricus</name>
    <name type="common">Sulfolobus solfataricus</name>
    <dbReference type="NCBI Taxonomy" id="2287"/>
    <lineage>
        <taxon>Archaea</taxon>
        <taxon>Thermoproteota</taxon>
        <taxon>Thermoprotei</taxon>
        <taxon>Sulfolobales</taxon>
        <taxon>Sulfolobaceae</taxon>
        <taxon>Saccharolobus</taxon>
    </lineage>
</organism>
<evidence type="ECO:0000256" key="4">
    <source>
        <dbReference type="ARBA" id="ARBA00022840"/>
    </source>
</evidence>
<keyword evidence="6" id="KW-0472">Membrane</keyword>
<evidence type="ECO:0000313" key="14">
    <source>
        <dbReference type="EMBL" id="AZF76703.1"/>
    </source>
</evidence>
<reference evidence="9" key="5">
    <citation type="submission" date="2018-10" db="EMBL/GenBank/DDBJ databases">
        <authorList>
            <person name="McCarthy S."/>
            <person name="Gradnigo J."/>
            <person name="Johnson T."/>
            <person name="Payne S."/>
            <person name="Lipzen A."/>
            <person name="Schackwitz W."/>
            <person name="Martin J."/>
            <person name="Moriyama E."/>
            <person name="Blum P."/>
        </authorList>
    </citation>
    <scope>NUCLEOTIDE SEQUENCE</scope>
    <source>
        <strain evidence="8">SARC-B</strain>
        <strain evidence="9">SARC-C</strain>
        <strain evidence="10">SULA</strain>
    </source>
</reference>
<dbReference type="InterPro" id="IPR017871">
    <property type="entry name" value="ABC_transporter-like_CS"/>
</dbReference>
<evidence type="ECO:0000313" key="24">
    <source>
        <dbReference type="Proteomes" id="UP000267993"/>
    </source>
</evidence>
<feature type="domain" description="ABC transporter" evidence="7">
    <location>
        <begin position="5"/>
        <end position="239"/>
    </location>
</feature>
<evidence type="ECO:0000313" key="11">
    <source>
        <dbReference type="EMBL" id="AZF68840.1"/>
    </source>
</evidence>
<dbReference type="GeneID" id="44130099"/>
<dbReference type="SMART" id="SM00382">
    <property type="entry name" value="AAA"/>
    <property type="match status" value="1"/>
</dbReference>
<dbReference type="Proteomes" id="UP000275843">
    <property type="component" value="Chromosome"/>
</dbReference>
<dbReference type="Proteomes" id="UP000594632">
    <property type="component" value="Chromosome"/>
</dbReference>
<gene>
    <name evidence="18" type="ORF">HFC64_00790</name>
    <name evidence="19" type="ORF">SSOP1_1194</name>
    <name evidence="10" type="ORF">SULA_2165</name>
    <name evidence="8" type="ORF">SULB_2166</name>
    <name evidence="9" type="ORF">SULC_2164</name>
    <name evidence="11" type="ORF">SULG_10930</name>
    <name evidence="12" type="ORF">SULH_10930</name>
    <name evidence="13" type="ORF">SULI_10930</name>
    <name evidence="14" type="ORF">SULM_10920</name>
    <name evidence="15" type="ORF">SULN_10920</name>
    <name evidence="16" type="ORF">SULO_10930</name>
    <name evidence="17" type="ORF">SULZ_10870</name>
</gene>
<evidence type="ECO:0000313" key="18">
    <source>
        <dbReference type="EMBL" id="QPG48719.1"/>
    </source>
</evidence>
<keyword evidence="1" id="KW-0813">Transport</keyword>
<dbReference type="EMBL" id="LT549890">
    <property type="protein sequence ID" value="SAI84748.1"/>
    <property type="molecule type" value="Genomic_DNA"/>
</dbReference>
<dbReference type="EMBL" id="CP011055">
    <property type="protein sequence ID" value="AKA74357.1"/>
    <property type="molecule type" value="Genomic_DNA"/>
</dbReference>
<keyword evidence="2" id="KW-1003">Cell membrane</keyword>
<dbReference type="EMBL" id="CP033236">
    <property type="protein sequence ID" value="AZF71460.1"/>
    <property type="molecule type" value="Genomic_DNA"/>
</dbReference>
<dbReference type="EMBL" id="CP011056">
    <property type="protein sequence ID" value="AKA77053.1"/>
    <property type="molecule type" value="Genomic_DNA"/>
</dbReference>
<dbReference type="Proteomes" id="UP000033057">
    <property type="component" value="Chromosome"/>
</dbReference>
<dbReference type="SUPFAM" id="SSF52540">
    <property type="entry name" value="P-loop containing nucleoside triphosphate hydrolases"/>
    <property type="match status" value="1"/>
</dbReference>
<dbReference type="EMBL" id="CP033241">
    <property type="protein sequence ID" value="AZF84488.1"/>
    <property type="molecule type" value="Genomic_DNA"/>
</dbReference>
<evidence type="ECO:0000313" key="21">
    <source>
        <dbReference type="Proteomes" id="UP000033085"/>
    </source>
</evidence>
<dbReference type="Proteomes" id="UP000076770">
    <property type="component" value="Chromosome i"/>
</dbReference>
<dbReference type="InterPro" id="IPR027417">
    <property type="entry name" value="P-loop_NTPase"/>
</dbReference>
<dbReference type="PANTHER" id="PTHR43875">
    <property type="entry name" value="MALTODEXTRIN IMPORT ATP-BINDING PROTEIN MSMX"/>
    <property type="match status" value="1"/>
</dbReference>
<dbReference type="EMBL" id="CP033238">
    <property type="protein sequence ID" value="AZF76703.1"/>
    <property type="molecule type" value="Genomic_DNA"/>
</dbReference>
<evidence type="ECO:0000313" key="19">
    <source>
        <dbReference type="EMBL" id="SAI84748.1"/>
    </source>
</evidence>
<keyword evidence="5" id="KW-1278">Translocase</keyword>
<dbReference type="EMBL" id="CP033239">
    <property type="protein sequence ID" value="AZF79311.1"/>
    <property type="molecule type" value="Genomic_DNA"/>
</dbReference>
<dbReference type="RefSeq" id="WP_009991575.1">
    <property type="nucleotide sequence ID" value="NZ_CP011055.2"/>
</dbReference>
<reference evidence="24 25" key="4">
    <citation type="journal article" date="2018" name="Proc. Natl. Acad. Sci. U.S.A.">
        <title>Nonmutational mechanism of inheritance in the Archaeon Sulfolobus solfataricus.</title>
        <authorList>
            <person name="Payne S."/>
            <person name="McCarthy S."/>
            <person name="Johnson T."/>
            <person name="North E."/>
            <person name="Blum P."/>
        </authorList>
    </citation>
    <scope>NUCLEOTIDE SEQUENCE [LARGE SCALE GENOMIC DNA]</scope>
    <source>
        <strain evidence="12 24">SARC-H</strain>
        <strain evidence="13 28">SARC-I</strain>
        <strain evidence="15 29">SARC-N</strain>
        <strain evidence="16 30">SARC-O</strain>
        <strain evidence="17 25">SUL120</strain>
        <strain evidence="11 26">SULG</strain>
        <strain evidence="14 27">SULM</strain>
    </source>
</reference>
<evidence type="ECO:0000313" key="22">
    <source>
        <dbReference type="Proteomes" id="UP000033106"/>
    </source>
</evidence>
<evidence type="ECO:0000313" key="28">
    <source>
        <dbReference type="Proteomes" id="UP000275843"/>
    </source>
</evidence>
<evidence type="ECO:0000313" key="27">
    <source>
        <dbReference type="Proteomes" id="UP000273443"/>
    </source>
</evidence>
<dbReference type="GO" id="GO:0005524">
    <property type="term" value="F:ATP binding"/>
    <property type="evidence" value="ECO:0007669"/>
    <property type="project" value="UniProtKB-KW"/>
</dbReference>
<dbReference type="Proteomes" id="UP000267993">
    <property type="component" value="Chromosome"/>
</dbReference>
<accession>A0A0E3MGC4</accession>
<evidence type="ECO:0000313" key="25">
    <source>
        <dbReference type="Proteomes" id="UP000269431"/>
    </source>
</evidence>
<evidence type="ECO:0000256" key="3">
    <source>
        <dbReference type="ARBA" id="ARBA00022741"/>
    </source>
</evidence>
<dbReference type="InterPro" id="IPR003439">
    <property type="entry name" value="ABC_transporter-like_ATP-bd"/>
</dbReference>
<evidence type="ECO:0000313" key="12">
    <source>
        <dbReference type="EMBL" id="AZF71460.1"/>
    </source>
</evidence>
<dbReference type="Pfam" id="PF00005">
    <property type="entry name" value="ABC_tran"/>
    <property type="match status" value="1"/>
</dbReference>
<reference evidence="23" key="2">
    <citation type="submission" date="2016-04" db="EMBL/GenBank/DDBJ databases">
        <authorList>
            <person name="Shah S.A."/>
            <person name="Garrett R.A."/>
        </authorList>
    </citation>
    <scope>NUCLEOTIDE SEQUENCE [LARGE SCALE GENOMIC DNA]</scope>
    <source>
        <strain evidence="23">ATCC 35091 / DSM 1616 / JCM 8930 / NBRC 15331 / P1</strain>
    </source>
</reference>
<dbReference type="Proteomes" id="UP000273194">
    <property type="component" value="Chromosome"/>
</dbReference>
<evidence type="ECO:0000313" key="15">
    <source>
        <dbReference type="EMBL" id="AZF79311.1"/>
    </source>
</evidence>
<dbReference type="Gene3D" id="2.40.50.100">
    <property type="match status" value="1"/>
</dbReference>
<sequence>MMSYVKLENIWKEYEEKKRKVQVLRGLNLEIEKGEFVVILGPSGEGKTTILKIIAGLLRQDKGHVYLRGEVVDDLPPKDRRVAMVPQNYAIYPFMSVYDNIAFPLKVMHLSKDEIKKRVLEVARMLRIDNLLERKPSQLSGGQMQRVAIARALVKGADIILMDEPLSNLDAQVRVVAREELKQLQRDLKPTIIYVTHDQVEALSLATKVAILHDGVVQAYGDPMEIYKRPNSAWVGSFLGNPPMNIIRGEIEGDSIIIDSYRIGLPEEYKNLVKNGQKVLVGVRPEDMEIRNSGEIEGKVEMVEDLGPYSIIHLKINEETTIRVIEKSLSRRERGEKVRISIDTSKVVLFDASSERNLLEQYEKVSKK</sequence>
<evidence type="ECO:0000313" key="13">
    <source>
        <dbReference type="EMBL" id="AZF74080.1"/>
    </source>
</evidence>
<evidence type="ECO:0000313" key="29">
    <source>
        <dbReference type="Proteomes" id="UP000278715"/>
    </source>
</evidence>
<dbReference type="InterPro" id="IPR040582">
    <property type="entry name" value="OB_MalK-like"/>
</dbReference>
<dbReference type="PROSITE" id="PS50893">
    <property type="entry name" value="ABC_TRANSPORTER_2"/>
    <property type="match status" value="1"/>
</dbReference>
<evidence type="ECO:0000256" key="6">
    <source>
        <dbReference type="ARBA" id="ARBA00023136"/>
    </source>
</evidence>
<dbReference type="EMBL" id="CP033235">
    <property type="protein sequence ID" value="AZF68840.1"/>
    <property type="molecule type" value="Genomic_DNA"/>
</dbReference>
<dbReference type="GO" id="GO:0016887">
    <property type="term" value="F:ATP hydrolysis activity"/>
    <property type="evidence" value="ECO:0007669"/>
    <property type="project" value="InterPro"/>
</dbReference>
<evidence type="ECO:0000256" key="1">
    <source>
        <dbReference type="ARBA" id="ARBA00022448"/>
    </source>
</evidence>
<dbReference type="Proteomes" id="UP000033085">
    <property type="component" value="Chromosome"/>
</dbReference>
<evidence type="ECO:0000313" key="30">
    <source>
        <dbReference type="Proteomes" id="UP000282269"/>
    </source>
</evidence>
<reference evidence="18 31" key="6">
    <citation type="journal article" date="2020" name="Nat. Commun.">
        <title>The structures of two archaeal type IV pili illuminate evolutionary relationships.</title>
        <authorList>
            <person name="Wang F."/>
            <person name="Baquero D.P."/>
            <person name="Su Z."/>
            <person name="Beltran L.C."/>
            <person name="Prangishvili D."/>
            <person name="Krupovic M."/>
            <person name="Egelman E.H."/>
        </authorList>
    </citation>
    <scope>NUCLEOTIDE SEQUENCE [LARGE SCALE GENOMIC DNA]</scope>
    <source>
        <strain evidence="18 31">POZ149</strain>
    </source>
</reference>
<dbReference type="PROSITE" id="PS00211">
    <property type="entry name" value="ABC_TRANSPORTER_1"/>
    <property type="match status" value="1"/>
</dbReference>
<dbReference type="Gene3D" id="2.40.50.140">
    <property type="entry name" value="Nucleic acid-binding proteins"/>
    <property type="match status" value="1"/>
</dbReference>
<dbReference type="FunFam" id="3.40.50.300:FF:000042">
    <property type="entry name" value="Maltose/maltodextrin ABC transporter, ATP-binding protein"/>
    <property type="match status" value="1"/>
</dbReference>
<evidence type="ECO:0000313" key="23">
    <source>
        <dbReference type="Proteomes" id="UP000076770"/>
    </source>
</evidence>
<dbReference type="EMBL" id="CP033240">
    <property type="protein sequence ID" value="AZF81915.1"/>
    <property type="molecule type" value="Genomic_DNA"/>
</dbReference>
<evidence type="ECO:0000313" key="20">
    <source>
        <dbReference type="Proteomes" id="UP000033057"/>
    </source>
</evidence>
<evidence type="ECO:0000313" key="31">
    <source>
        <dbReference type="Proteomes" id="UP000594632"/>
    </source>
</evidence>
<reference evidence="19" key="3">
    <citation type="submission" date="2016-04" db="EMBL/GenBank/DDBJ databases">
        <authorList>
            <person name="Evans L.H."/>
            <person name="Alamgir A."/>
            <person name="Owens N."/>
            <person name="Weber N.D."/>
            <person name="Virtaneva K."/>
            <person name="Barbian K."/>
            <person name="Babar A."/>
            <person name="Rosenke K."/>
        </authorList>
    </citation>
    <scope>NUCLEOTIDE SEQUENCE</scope>
    <source>
        <strain evidence="19">P1</strain>
    </source>
</reference>
<dbReference type="AlphaFoldDB" id="A0A0E3MGC4"/>
<dbReference type="OMA" id="DSPRNMY"/>